<evidence type="ECO:0000313" key="9">
    <source>
        <dbReference type="Proteomes" id="UP001619911"/>
    </source>
</evidence>
<dbReference type="PANTHER" id="PTHR43478:SF1">
    <property type="entry name" value="NA+_H+ ANTIPORTER NHAC-LIKE C-TERMINAL DOMAIN-CONTAINING PROTEIN"/>
    <property type="match status" value="1"/>
</dbReference>
<evidence type="ECO:0000313" key="8">
    <source>
        <dbReference type="EMBL" id="MFK2826801.1"/>
    </source>
</evidence>
<sequence>MESFGWWSLIPTLCVLIIAFTTRRTLESLLAGAVIGFIILEKQNFFPAVVDSLLATMGDPTIGWITLVIVFFGGFIALLVKSGGALAFGNYVSARIKTKKGSLFATWVMGLIIFIDDYLNALVLGTAMQRVTDKHRTSREYLAYIIHSTAAPVCVIVPISTWAVFVSGIFEKNGIAAEGLGGAAYIQTIPFILYGWVAILVVVLSIFGIIPKLGQMKKAELRAETTGVCIPGSKNSADDEVASTSEDSFNDDSLGILENIKQPRMINFIIPILVLISYTWFSGIDLLQGIIVAVLVTITMLFVQRLMGLRELFDTFIEGTKPMIYIVMMFVASFMLVEANDQLGLTTFVIEQVKPLMNAEFLPAVAFISLCLVAFATGAIWGIYAITLPIIIPLAQAVGADLWLSVGAVISAGAFGSHLCPYGDSTILCATASGIEPMTHTVTQMPYVILSGFIAAVFYLILGFVM</sequence>
<reference evidence="8 9" key="1">
    <citation type="submission" date="2023-07" db="EMBL/GenBank/DDBJ databases">
        <title>Bacillus lucianemedeirus sp. nov, a new species isolated from an immunobiological production facility.</title>
        <authorList>
            <person name="Costa L.V."/>
            <person name="Miranda R.V.S.L."/>
            <person name="Brandao M.L.L."/>
            <person name="Reis C.M.F."/>
            <person name="Frazao A.M."/>
            <person name="Cruz F.V."/>
            <person name="Baio P.V.P."/>
            <person name="Veras J.F.C."/>
            <person name="Ramos J.N."/>
            <person name="Vieira V."/>
        </authorList>
    </citation>
    <scope>NUCLEOTIDE SEQUENCE [LARGE SCALE GENOMIC DNA]</scope>
    <source>
        <strain evidence="8 9">B190/17</strain>
    </source>
</reference>
<feature type="transmembrane region" description="Helical" evidence="6">
    <location>
        <begin position="191"/>
        <end position="210"/>
    </location>
</feature>
<feature type="transmembrane region" description="Helical" evidence="6">
    <location>
        <begin position="62"/>
        <end position="80"/>
    </location>
</feature>
<accession>A0ABW8IBB8</accession>
<evidence type="ECO:0000256" key="4">
    <source>
        <dbReference type="ARBA" id="ARBA00022989"/>
    </source>
</evidence>
<gene>
    <name evidence="8" type="ORF">QYG89_14185</name>
</gene>
<feature type="transmembrane region" description="Helical" evidence="6">
    <location>
        <begin position="323"/>
        <end position="340"/>
    </location>
</feature>
<dbReference type="RefSeq" id="WP_404318448.1">
    <property type="nucleotide sequence ID" value="NZ_JAUIYO010000015.1"/>
</dbReference>
<proteinExistence type="predicted"/>
<evidence type="ECO:0000256" key="2">
    <source>
        <dbReference type="ARBA" id="ARBA00022475"/>
    </source>
</evidence>
<keyword evidence="4 6" id="KW-1133">Transmembrane helix</keyword>
<evidence type="ECO:0000259" key="7">
    <source>
        <dbReference type="Pfam" id="PF03553"/>
    </source>
</evidence>
<feature type="transmembrane region" description="Helical" evidence="6">
    <location>
        <begin position="447"/>
        <end position="465"/>
    </location>
</feature>
<evidence type="ECO:0000256" key="1">
    <source>
        <dbReference type="ARBA" id="ARBA00004651"/>
    </source>
</evidence>
<feature type="transmembrane region" description="Helical" evidence="6">
    <location>
        <begin position="286"/>
        <end position="303"/>
    </location>
</feature>
<keyword evidence="3 6" id="KW-0812">Transmembrane</keyword>
<dbReference type="Proteomes" id="UP001619911">
    <property type="component" value="Unassembled WGS sequence"/>
</dbReference>
<feature type="transmembrane region" description="Helical" evidence="6">
    <location>
        <begin position="361"/>
        <end position="384"/>
    </location>
</feature>
<dbReference type="EMBL" id="JAUIYO010000015">
    <property type="protein sequence ID" value="MFK2826801.1"/>
    <property type="molecule type" value="Genomic_DNA"/>
</dbReference>
<feature type="transmembrane region" description="Helical" evidence="6">
    <location>
        <begin position="101"/>
        <end position="121"/>
    </location>
</feature>
<evidence type="ECO:0000256" key="5">
    <source>
        <dbReference type="ARBA" id="ARBA00023136"/>
    </source>
</evidence>
<evidence type="ECO:0000256" key="3">
    <source>
        <dbReference type="ARBA" id="ARBA00022692"/>
    </source>
</evidence>
<keyword evidence="2" id="KW-1003">Cell membrane</keyword>
<dbReference type="PANTHER" id="PTHR43478">
    <property type="entry name" value="NA+/H+ ANTIPORTER-RELATED"/>
    <property type="match status" value="1"/>
</dbReference>
<evidence type="ECO:0000256" key="6">
    <source>
        <dbReference type="SAM" id="Phobius"/>
    </source>
</evidence>
<name>A0ABW8IBB8_9BACI</name>
<organism evidence="8 9">
    <name type="scientific">Bacillus lumedeiriae</name>
    <dbReference type="NCBI Taxonomy" id="3058829"/>
    <lineage>
        <taxon>Bacteria</taxon>
        <taxon>Bacillati</taxon>
        <taxon>Bacillota</taxon>
        <taxon>Bacilli</taxon>
        <taxon>Bacillales</taxon>
        <taxon>Bacillaceae</taxon>
        <taxon>Bacillus</taxon>
    </lineage>
</organism>
<comment type="caution">
    <text evidence="8">The sequence shown here is derived from an EMBL/GenBank/DDBJ whole genome shotgun (WGS) entry which is preliminary data.</text>
</comment>
<protein>
    <submittedName>
        <fullName evidence="8">Na+/H+ antiporter NhaC family protein</fullName>
    </submittedName>
</protein>
<keyword evidence="5 6" id="KW-0472">Membrane</keyword>
<dbReference type="Pfam" id="PF03553">
    <property type="entry name" value="Na_H_antiporter"/>
    <property type="match status" value="1"/>
</dbReference>
<feature type="transmembrane region" description="Helical" evidence="6">
    <location>
        <begin position="6"/>
        <end position="22"/>
    </location>
</feature>
<feature type="transmembrane region" description="Helical" evidence="6">
    <location>
        <begin position="141"/>
        <end position="170"/>
    </location>
</feature>
<feature type="domain" description="Na+/H+ antiporter NhaC-like C-terminal" evidence="7">
    <location>
        <begin position="153"/>
        <end position="464"/>
    </location>
</feature>
<comment type="subcellular location">
    <subcellularLocation>
        <location evidence="1">Cell membrane</location>
        <topology evidence="1">Multi-pass membrane protein</topology>
    </subcellularLocation>
</comment>
<feature type="transmembrane region" description="Helical" evidence="6">
    <location>
        <begin position="265"/>
        <end position="281"/>
    </location>
</feature>
<keyword evidence="9" id="KW-1185">Reference proteome</keyword>
<dbReference type="InterPro" id="IPR018461">
    <property type="entry name" value="Na/H_Antiport_NhaC-like_C"/>
</dbReference>